<evidence type="ECO:0000313" key="3">
    <source>
        <dbReference type="EMBL" id="KAF2432255.1"/>
    </source>
</evidence>
<dbReference type="SMART" id="SM00950">
    <property type="entry name" value="Piwi"/>
    <property type="match status" value="1"/>
</dbReference>
<dbReference type="EMBL" id="MU007027">
    <property type="protein sequence ID" value="KAF2432255.1"/>
    <property type="molecule type" value="Genomic_DNA"/>
</dbReference>
<dbReference type="SUPFAM" id="SSF53098">
    <property type="entry name" value="Ribonuclease H-like"/>
    <property type="match status" value="1"/>
</dbReference>
<dbReference type="Gene3D" id="3.40.50.2300">
    <property type="match status" value="1"/>
</dbReference>
<dbReference type="InterPro" id="IPR036397">
    <property type="entry name" value="RNaseH_sf"/>
</dbReference>
<reference evidence="3" key="1">
    <citation type="journal article" date="2020" name="Stud. Mycol.">
        <title>101 Dothideomycetes genomes: a test case for predicting lifestyles and emergence of pathogens.</title>
        <authorList>
            <person name="Haridas S."/>
            <person name="Albert R."/>
            <person name="Binder M."/>
            <person name="Bloem J."/>
            <person name="Labutti K."/>
            <person name="Salamov A."/>
            <person name="Andreopoulos B."/>
            <person name="Baker S."/>
            <person name="Barry K."/>
            <person name="Bills G."/>
            <person name="Bluhm B."/>
            <person name="Cannon C."/>
            <person name="Castanera R."/>
            <person name="Culley D."/>
            <person name="Daum C."/>
            <person name="Ezra D."/>
            <person name="Gonzalez J."/>
            <person name="Henrissat B."/>
            <person name="Kuo A."/>
            <person name="Liang C."/>
            <person name="Lipzen A."/>
            <person name="Lutzoni F."/>
            <person name="Magnuson J."/>
            <person name="Mondo S."/>
            <person name="Nolan M."/>
            <person name="Ohm R."/>
            <person name="Pangilinan J."/>
            <person name="Park H.-J."/>
            <person name="Ramirez L."/>
            <person name="Alfaro M."/>
            <person name="Sun H."/>
            <person name="Tritt A."/>
            <person name="Yoshinaga Y."/>
            <person name="Zwiers L.-H."/>
            <person name="Turgeon B."/>
            <person name="Goodwin S."/>
            <person name="Spatafora J."/>
            <person name="Crous P."/>
            <person name="Grigoriev I."/>
        </authorList>
    </citation>
    <scope>NUCLEOTIDE SEQUENCE</scope>
    <source>
        <strain evidence="3">CBS 130266</strain>
    </source>
</reference>
<evidence type="ECO:0000313" key="4">
    <source>
        <dbReference type="Proteomes" id="UP000800235"/>
    </source>
</evidence>
<dbReference type="PANTHER" id="PTHR22891">
    <property type="entry name" value="EUKARYOTIC TRANSLATION INITIATION FACTOR 2C"/>
    <property type="match status" value="1"/>
</dbReference>
<dbReference type="InterPro" id="IPR036085">
    <property type="entry name" value="PAZ_dom_sf"/>
</dbReference>
<proteinExistence type="predicted"/>
<dbReference type="Pfam" id="PF08699">
    <property type="entry name" value="ArgoL1"/>
    <property type="match status" value="1"/>
</dbReference>
<comment type="caution">
    <text evidence="3">The sequence shown here is derived from an EMBL/GenBank/DDBJ whole genome shotgun (WGS) entry which is preliminary data.</text>
</comment>
<sequence length="1038" mass="116653">MPANPQPKSTQSGVPDMSNLSINKESKLVNKGTIFTLEKRENCFGKVTVPQHPPSQKNDVYVNYVKVNNWPGVIYEYSIVIDEFTAKDRDGKVKKDKEGNDKTVKISKIQTVRRIFEAMGKSLEPFNKVKWASDFQCLWTIKPIGDILNPKWNHKGERSFGPLTFTKQDGLMEDIPGVTLRFIQELTLPSSNGIFNGTDLSATAQSRIMTALNAFVSQHIKVNRGQSVQMVGSNKFFQKGSWTEMGDAFLAYRGFYVTMRPTADNLLLNVNTATSAFFRPMLVCDWIYYVTSKGQITRDQAMKMLTNVRCRITYDRPQVKAHVNPNAEGNRFKSITEFGLPLEPAGSGGDEQFGTRPQVYQGRARGDDAPPAPATVKSFFSSMALRYATYPCVNVGLKLKAAKDEKGRPVLREAGHHRTGSPQDYSNFSEAIWIPSEFLEIEPYQIFGRLLPSGHTDEMIKIACKRPEENQFWIQEKGLEYLGIRNDIANLKSDLGLEIEDKLIKVGSKLLLPPVVSFSNKPAQVRDASWNLANVRFATMGTVPQLWIVRLFDVNERGRFAANNKNTGLGLPREFENLYKELILTIRSHGIAFQDNAAPPQQRLVHAAKHPDNIKNMFTELKSRKDFNTKAIVVVVIPTKNEEVYGCIKHTADAQGIITVCCQSGKVEKGRIDKQYLSNLCLKINFKQGGNVHHLTGAFAPLKVPTMIIGADIAHPPSGSIEGTPSIAGVVATVDNKYMNMPGSMRLIPSRKEVIPREILTDMIVERLQTFFIINRMLPQNILFYRDGVSESQYADVATCEIPAIQDAYAIALKNIEQKSPPVKVTFIVVGKRHHTRFFPTHQGQYQSARNTNVRNGLVVDHTITLPDKVNFFLQSHAAIQGTAKSAHYVVLQDEIEFAMNDLQNLTHAFCYTYSRATKGVSYCAPAYHADRLCDRGSKYMRRVLATTDLSRIEFSNKQIYQNKLRTDQVAAGARHPAPDTRGLIKPKDRLTEVERDEWLMKFAVGFGGSSAWLGVRSVGEGRKHPWGKEFDEVMFYL</sequence>
<name>A0A9P4NV50_9PEZI</name>
<dbReference type="SMART" id="SM01163">
    <property type="entry name" value="DUF1785"/>
    <property type="match status" value="1"/>
</dbReference>
<dbReference type="InterPro" id="IPR012337">
    <property type="entry name" value="RNaseH-like_sf"/>
</dbReference>
<accession>A0A9P4NV50</accession>
<evidence type="ECO:0000259" key="2">
    <source>
        <dbReference type="PROSITE" id="PS50822"/>
    </source>
</evidence>
<dbReference type="Gene3D" id="3.30.420.10">
    <property type="entry name" value="Ribonuclease H-like superfamily/Ribonuclease H"/>
    <property type="match status" value="1"/>
</dbReference>
<gene>
    <name evidence="3" type="ORF">EJ08DRAFT_140078</name>
</gene>
<dbReference type="OrthoDB" id="10252740at2759"/>
<evidence type="ECO:0000256" key="1">
    <source>
        <dbReference type="SAM" id="MobiDB-lite"/>
    </source>
</evidence>
<feature type="domain" description="Piwi" evidence="2">
    <location>
        <begin position="632"/>
        <end position="942"/>
    </location>
</feature>
<dbReference type="InterPro" id="IPR003165">
    <property type="entry name" value="Piwi"/>
</dbReference>
<dbReference type="SUPFAM" id="SSF101690">
    <property type="entry name" value="PAZ domain"/>
    <property type="match status" value="1"/>
</dbReference>
<dbReference type="AlphaFoldDB" id="A0A9P4NV50"/>
<protein>
    <submittedName>
        <fullName evidence="3">Piwi-domain-containing protein</fullName>
    </submittedName>
</protein>
<dbReference type="Pfam" id="PF02171">
    <property type="entry name" value="Piwi"/>
    <property type="match status" value="1"/>
</dbReference>
<organism evidence="3 4">
    <name type="scientific">Tothia fuscella</name>
    <dbReference type="NCBI Taxonomy" id="1048955"/>
    <lineage>
        <taxon>Eukaryota</taxon>
        <taxon>Fungi</taxon>
        <taxon>Dikarya</taxon>
        <taxon>Ascomycota</taxon>
        <taxon>Pezizomycotina</taxon>
        <taxon>Dothideomycetes</taxon>
        <taxon>Pleosporomycetidae</taxon>
        <taxon>Venturiales</taxon>
        <taxon>Cylindrosympodiaceae</taxon>
        <taxon>Tothia</taxon>
    </lineage>
</organism>
<dbReference type="Proteomes" id="UP000800235">
    <property type="component" value="Unassembled WGS sequence"/>
</dbReference>
<feature type="region of interest" description="Disordered" evidence="1">
    <location>
        <begin position="1"/>
        <end position="22"/>
    </location>
</feature>
<dbReference type="PROSITE" id="PS50822">
    <property type="entry name" value="PIWI"/>
    <property type="match status" value="1"/>
</dbReference>
<keyword evidence="4" id="KW-1185">Reference proteome</keyword>
<dbReference type="GO" id="GO:0003676">
    <property type="term" value="F:nucleic acid binding"/>
    <property type="evidence" value="ECO:0007669"/>
    <property type="project" value="InterPro"/>
</dbReference>
<dbReference type="InterPro" id="IPR014811">
    <property type="entry name" value="ArgoL1"/>
</dbReference>